<sequence>MIEHLVLIKFSPTATLEQKQELIDRTLQLKGKIPGILDIQQGINFSERSKGYEVGLTARFENRAALENYLPHPEHQKIVSFLKEIGVEDTIIVDFEIH</sequence>
<dbReference type="AlphaFoldDB" id="A0A396SGY3"/>
<reference evidence="3 4" key="1">
    <citation type="submission" date="2018-08" db="EMBL/GenBank/DDBJ databases">
        <title>Lysinibacillus sp. YLB-03 draft genome sequence.</title>
        <authorList>
            <person name="Yu L."/>
        </authorList>
    </citation>
    <scope>NUCLEOTIDE SEQUENCE [LARGE SCALE GENOMIC DNA]</scope>
    <source>
        <strain evidence="3 4">YLB-03</strain>
    </source>
</reference>
<dbReference type="Gene3D" id="3.30.70.100">
    <property type="match status" value="1"/>
</dbReference>
<dbReference type="RefSeq" id="WP_118874550.1">
    <property type="nucleotide sequence ID" value="NZ_QWEI01000001.1"/>
</dbReference>
<dbReference type="SMART" id="SM00886">
    <property type="entry name" value="Dabb"/>
    <property type="match status" value="1"/>
</dbReference>
<dbReference type="EMBL" id="QWEI01000001">
    <property type="protein sequence ID" value="RHW39538.1"/>
    <property type="molecule type" value="Genomic_DNA"/>
</dbReference>
<evidence type="ECO:0000259" key="2">
    <source>
        <dbReference type="PROSITE" id="PS51502"/>
    </source>
</evidence>
<dbReference type="OrthoDB" id="9808130at2"/>
<dbReference type="PANTHER" id="PTHR33178">
    <property type="match status" value="1"/>
</dbReference>
<dbReference type="SUPFAM" id="SSF54909">
    <property type="entry name" value="Dimeric alpha+beta barrel"/>
    <property type="match status" value="1"/>
</dbReference>
<proteinExistence type="predicted"/>
<comment type="subunit">
    <text evidence="1">Homodimer.</text>
</comment>
<accession>A0A396SGY3</accession>
<evidence type="ECO:0000313" key="3">
    <source>
        <dbReference type="EMBL" id="RHW39538.1"/>
    </source>
</evidence>
<name>A0A396SGY3_9BACL</name>
<dbReference type="InterPro" id="IPR013097">
    <property type="entry name" value="Dabb"/>
</dbReference>
<comment type="caution">
    <text evidence="3">The sequence shown here is derived from an EMBL/GenBank/DDBJ whole genome shotgun (WGS) entry which is preliminary data.</text>
</comment>
<dbReference type="InterPro" id="IPR011008">
    <property type="entry name" value="Dimeric_a/b-barrel"/>
</dbReference>
<feature type="domain" description="Stress-response A/B barrel" evidence="2">
    <location>
        <begin position="2"/>
        <end position="95"/>
    </location>
</feature>
<dbReference type="PROSITE" id="PS51502">
    <property type="entry name" value="S_R_A_B_BARREL"/>
    <property type="match status" value="1"/>
</dbReference>
<dbReference type="Pfam" id="PF07876">
    <property type="entry name" value="Dabb"/>
    <property type="match status" value="1"/>
</dbReference>
<gene>
    <name evidence="3" type="ORF">D1B33_01450</name>
</gene>
<organism evidence="3 4">
    <name type="scientific">Ureibacillus yapensis</name>
    <dbReference type="NCBI Taxonomy" id="2304605"/>
    <lineage>
        <taxon>Bacteria</taxon>
        <taxon>Bacillati</taxon>
        <taxon>Bacillota</taxon>
        <taxon>Bacilli</taxon>
        <taxon>Bacillales</taxon>
        <taxon>Caryophanaceae</taxon>
        <taxon>Ureibacillus</taxon>
    </lineage>
</organism>
<protein>
    <submittedName>
        <fullName evidence="3">Dabb family protein</fullName>
    </submittedName>
</protein>
<dbReference type="PANTHER" id="PTHR33178:SF10">
    <property type="entry name" value="STRESS-RESPONSE A_B BARREL DOMAIN-CONTAINING PROTEIN"/>
    <property type="match status" value="1"/>
</dbReference>
<dbReference type="Proteomes" id="UP000265692">
    <property type="component" value="Unassembled WGS sequence"/>
</dbReference>
<dbReference type="InterPro" id="IPR044662">
    <property type="entry name" value="HS1/DABB1-like"/>
</dbReference>
<keyword evidence="4" id="KW-1185">Reference proteome</keyword>
<evidence type="ECO:0000256" key="1">
    <source>
        <dbReference type="ARBA" id="ARBA00011738"/>
    </source>
</evidence>
<evidence type="ECO:0000313" key="4">
    <source>
        <dbReference type="Proteomes" id="UP000265692"/>
    </source>
</evidence>